<dbReference type="SUPFAM" id="SSF143243">
    <property type="entry name" value="Nqo5-like"/>
    <property type="match status" value="1"/>
</dbReference>
<dbReference type="InterPro" id="IPR037232">
    <property type="entry name" value="NADH_quin_OxRdtase_su_C/D-like"/>
</dbReference>
<accession>A0A0F9H4G6</accession>
<organism evidence="4">
    <name type="scientific">marine sediment metagenome</name>
    <dbReference type="NCBI Taxonomy" id="412755"/>
    <lineage>
        <taxon>unclassified sequences</taxon>
        <taxon>metagenomes</taxon>
        <taxon>ecological metagenomes</taxon>
    </lineage>
</organism>
<protein>
    <recommendedName>
        <fullName evidence="3">NADH:ubiquinone oxidoreductase 30kDa subunit domain-containing protein</fullName>
    </recommendedName>
</protein>
<comment type="similarity">
    <text evidence="1">Belongs to the complex I 30 kDa subunit family.</text>
</comment>
<dbReference type="GO" id="GO:0016651">
    <property type="term" value="F:oxidoreductase activity, acting on NAD(P)H"/>
    <property type="evidence" value="ECO:0007669"/>
    <property type="project" value="InterPro"/>
</dbReference>
<dbReference type="NCBIfam" id="TIGR01961">
    <property type="entry name" value="NuoC_fam"/>
    <property type="match status" value="1"/>
</dbReference>
<dbReference type="Pfam" id="PF00329">
    <property type="entry name" value="Complex1_30kDa"/>
    <property type="match status" value="1"/>
</dbReference>
<dbReference type="AlphaFoldDB" id="A0A0F9H4G6"/>
<sequence length="159" mass="19195">MEKKKVIEELKKKFSEKIKEVSVQFGDEILHIERDSLLDIVQFLKDKPYSYSMLLDLTCIDYKGQEPRFEMVYHLYSIPNVQRLRIKVGLSEKDLRIDSLASLWKNANWLEREVFDMFGVDFKGHPELKRIFMYDGFEGYPLRKDFPLRKRQPRIQMRK</sequence>
<reference evidence="4" key="1">
    <citation type="journal article" date="2015" name="Nature">
        <title>Complex archaea that bridge the gap between prokaryotes and eukaryotes.</title>
        <authorList>
            <person name="Spang A."/>
            <person name="Saw J.H."/>
            <person name="Jorgensen S.L."/>
            <person name="Zaremba-Niedzwiedzka K."/>
            <person name="Martijn J."/>
            <person name="Lind A.E."/>
            <person name="van Eijk R."/>
            <person name="Schleper C."/>
            <person name="Guy L."/>
            <person name="Ettema T.J."/>
        </authorList>
    </citation>
    <scope>NUCLEOTIDE SEQUENCE</scope>
</reference>
<dbReference type="PANTHER" id="PTHR10884">
    <property type="entry name" value="NADH DEHYDROGENASE UBIQUINONE IRON-SULFUR PROTEIN 3"/>
    <property type="match status" value="1"/>
</dbReference>
<dbReference type="Gene3D" id="3.30.460.80">
    <property type="entry name" value="NADH:ubiquinone oxidoreductase, 30kDa subunit"/>
    <property type="match status" value="1"/>
</dbReference>
<dbReference type="HAMAP" id="MF_01357">
    <property type="entry name" value="NDH1_NuoC"/>
    <property type="match status" value="1"/>
</dbReference>
<evidence type="ECO:0000256" key="2">
    <source>
        <dbReference type="ARBA" id="ARBA00022448"/>
    </source>
</evidence>
<gene>
    <name evidence="4" type="ORF">LCGC14_1749100</name>
</gene>
<evidence type="ECO:0000259" key="3">
    <source>
        <dbReference type="Pfam" id="PF00329"/>
    </source>
</evidence>
<dbReference type="PANTHER" id="PTHR10884:SF14">
    <property type="entry name" value="NADH DEHYDROGENASE [UBIQUINONE] IRON-SULFUR PROTEIN 3, MITOCHONDRIAL"/>
    <property type="match status" value="1"/>
</dbReference>
<dbReference type="GO" id="GO:0008137">
    <property type="term" value="F:NADH dehydrogenase (ubiquinone) activity"/>
    <property type="evidence" value="ECO:0007669"/>
    <property type="project" value="InterPro"/>
</dbReference>
<keyword evidence="2" id="KW-0813">Transport</keyword>
<comment type="caution">
    <text evidence="4">The sequence shown here is derived from an EMBL/GenBank/DDBJ whole genome shotgun (WGS) entry which is preliminary data.</text>
</comment>
<dbReference type="InterPro" id="IPR010218">
    <property type="entry name" value="NADH_DH_suC"/>
</dbReference>
<evidence type="ECO:0000313" key="4">
    <source>
        <dbReference type="EMBL" id="KKM05930.1"/>
    </source>
</evidence>
<feature type="domain" description="NADH:ubiquinone oxidoreductase 30kDa subunit" evidence="3">
    <location>
        <begin position="31"/>
        <end position="151"/>
    </location>
</feature>
<name>A0A0F9H4G6_9ZZZZ</name>
<evidence type="ECO:0000256" key="1">
    <source>
        <dbReference type="ARBA" id="ARBA00007569"/>
    </source>
</evidence>
<dbReference type="InterPro" id="IPR001268">
    <property type="entry name" value="NADH_UbQ_OxRdtase_30kDa_su"/>
</dbReference>
<proteinExistence type="inferred from homology"/>
<dbReference type="EMBL" id="LAZR01016108">
    <property type="protein sequence ID" value="KKM05930.1"/>
    <property type="molecule type" value="Genomic_DNA"/>
</dbReference>